<feature type="transmembrane region" description="Helical" evidence="5">
    <location>
        <begin position="66"/>
        <end position="84"/>
    </location>
</feature>
<evidence type="ECO:0000256" key="2">
    <source>
        <dbReference type="ARBA" id="ARBA00022692"/>
    </source>
</evidence>
<keyword evidence="8" id="KW-1185">Reference proteome</keyword>
<evidence type="ECO:0000259" key="6">
    <source>
        <dbReference type="Pfam" id="PF13515"/>
    </source>
</evidence>
<proteinExistence type="predicted"/>
<keyword evidence="2 5" id="KW-0812">Transmembrane</keyword>
<dbReference type="OrthoDB" id="4989419at2"/>
<accession>A0A3E0GXG2</accession>
<keyword evidence="4 5" id="KW-0472">Membrane</keyword>
<feature type="transmembrane region" description="Helical" evidence="5">
    <location>
        <begin position="91"/>
        <end position="111"/>
    </location>
</feature>
<organism evidence="7 8">
    <name type="scientific">Kutzneria buriramensis</name>
    <dbReference type="NCBI Taxonomy" id="1045776"/>
    <lineage>
        <taxon>Bacteria</taxon>
        <taxon>Bacillati</taxon>
        <taxon>Actinomycetota</taxon>
        <taxon>Actinomycetes</taxon>
        <taxon>Pseudonocardiales</taxon>
        <taxon>Pseudonocardiaceae</taxon>
        <taxon>Kutzneria</taxon>
    </lineage>
</organism>
<comment type="caution">
    <text evidence="7">The sequence shown here is derived from an EMBL/GenBank/DDBJ whole genome shotgun (WGS) entry which is preliminary data.</text>
</comment>
<dbReference type="Pfam" id="PF13515">
    <property type="entry name" value="FUSC_2"/>
    <property type="match status" value="1"/>
</dbReference>
<evidence type="ECO:0000256" key="5">
    <source>
        <dbReference type="SAM" id="Phobius"/>
    </source>
</evidence>
<gene>
    <name evidence="7" type="ORF">BCF44_120154</name>
</gene>
<sequence>MTTPIRALTRLKPAPSRWPNAWRSGVCAAIVIGTATALGQPALGLVASVGAFAPLYGGRGPVRREAVVVVIAAVGLALAMLVGSSASGIPWLAVILVALWTAVASAATQILNAPPPGQLMFVLTCAVGAGLPAGHAVGYACVVLVAGVVGIVLTVLRPWRAAPGWAPPVIMWRLHWVLRSPVPRVAWRTALGVGSAGLAAVALGLFHPSWAMIAAVAVLAQGTYAAITIERALLRGVGAIAGCVVAIGVLLWHPRDYAAAVLVGGLLCMIELTAARNHALAMVFITPLSLTLVTAGGAPLPVLSTTGALLTDTALGCVAAVIVGQLVSTTWVDRQSFYVVNGVLKAATATLDDHGRVAELTHARARAAIVRQRMMGERRGVRPVAAAWQELAADCDAVAGRVMAIVDGESAGAGEAAAEIRRLAERAGRQWAQTGQSL</sequence>
<comment type="subcellular location">
    <subcellularLocation>
        <location evidence="1">Membrane</location>
        <topology evidence="1">Multi-pass membrane protein</topology>
    </subcellularLocation>
</comment>
<feature type="transmembrane region" description="Helical" evidence="5">
    <location>
        <begin position="136"/>
        <end position="156"/>
    </location>
</feature>
<feature type="transmembrane region" description="Helical" evidence="5">
    <location>
        <begin position="232"/>
        <end position="251"/>
    </location>
</feature>
<evidence type="ECO:0000256" key="4">
    <source>
        <dbReference type="ARBA" id="ARBA00023136"/>
    </source>
</evidence>
<evidence type="ECO:0000313" key="8">
    <source>
        <dbReference type="Proteomes" id="UP000256269"/>
    </source>
</evidence>
<dbReference type="Proteomes" id="UP000256269">
    <property type="component" value="Unassembled WGS sequence"/>
</dbReference>
<feature type="transmembrane region" description="Helical" evidence="5">
    <location>
        <begin position="209"/>
        <end position="227"/>
    </location>
</feature>
<dbReference type="RefSeq" id="WP_116180489.1">
    <property type="nucleotide sequence ID" value="NZ_CP144375.1"/>
</dbReference>
<feature type="transmembrane region" description="Helical" evidence="5">
    <location>
        <begin position="185"/>
        <end position="203"/>
    </location>
</feature>
<dbReference type="InterPro" id="IPR049453">
    <property type="entry name" value="Memb_transporter_dom"/>
</dbReference>
<evidence type="ECO:0000256" key="1">
    <source>
        <dbReference type="ARBA" id="ARBA00004141"/>
    </source>
</evidence>
<dbReference type="EMBL" id="QUNO01000020">
    <property type="protein sequence ID" value="REH33082.1"/>
    <property type="molecule type" value="Genomic_DNA"/>
</dbReference>
<feature type="transmembrane region" description="Helical" evidence="5">
    <location>
        <begin position="257"/>
        <end position="274"/>
    </location>
</feature>
<feature type="transmembrane region" description="Helical" evidence="5">
    <location>
        <begin position="21"/>
        <end position="46"/>
    </location>
</feature>
<feature type="transmembrane region" description="Helical" evidence="5">
    <location>
        <begin position="308"/>
        <end position="327"/>
    </location>
</feature>
<dbReference type="GO" id="GO:0016020">
    <property type="term" value="C:membrane"/>
    <property type="evidence" value="ECO:0007669"/>
    <property type="project" value="UniProtKB-SubCell"/>
</dbReference>
<protein>
    <submittedName>
        <fullName evidence="7">Fusaric acid resistance family protein</fullName>
    </submittedName>
</protein>
<feature type="transmembrane region" description="Helical" evidence="5">
    <location>
        <begin position="281"/>
        <end position="302"/>
    </location>
</feature>
<dbReference type="AlphaFoldDB" id="A0A3E0GXG2"/>
<feature type="domain" description="Integral membrane bound transporter" evidence="6">
    <location>
        <begin position="196"/>
        <end position="323"/>
    </location>
</feature>
<reference evidence="7 8" key="1">
    <citation type="submission" date="2018-08" db="EMBL/GenBank/DDBJ databases">
        <title>Genomic Encyclopedia of Archaeal and Bacterial Type Strains, Phase II (KMG-II): from individual species to whole genera.</title>
        <authorList>
            <person name="Goeker M."/>
        </authorList>
    </citation>
    <scope>NUCLEOTIDE SEQUENCE [LARGE SCALE GENOMIC DNA]</scope>
    <source>
        <strain evidence="7 8">DSM 45791</strain>
    </source>
</reference>
<keyword evidence="3 5" id="KW-1133">Transmembrane helix</keyword>
<evidence type="ECO:0000256" key="3">
    <source>
        <dbReference type="ARBA" id="ARBA00022989"/>
    </source>
</evidence>
<name>A0A3E0GXG2_9PSEU</name>
<evidence type="ECO:0000313" key="7">
    <source>
        <dbReference type="EMBL" id="REH33082.1"/>
    </source>
</evidence>